<sequence length="107" mass="11436">MERGGVELPPRRGATGPQDKTDSHSDRTKEPALLALVSCQNLPGLREPEESYRQAAVLAHPPAAPILLEFLVRLLHPCLKTDTRGPVSVAAPILAALAAARHTLAHL</sequence>
<evidence type="ECO:0000313" key="3">
    <source>
        <dbReference type="Proteomes" id="UP000233080"/>
    </source>
</evidence>
<keyword evidence="3" id="KW-1185">Reference proteome</keyword>
<feature type="region of interest" description="Disordered" evidence="1">
    <location>
        <begin position="1"/>
        <end position="30"/>
    </location>
</feature>
<reference evidence="2" key="2">
    <citation type="submission" date="2025-09" db="UniProtKB">
        <authorList>
            <consortium name="Ensembl"/>
        </authorList>
    </citation>
    <scope>IDENTIFICATION</scope>
</reference>
<evidence type="ECO:0000313" key="2">
    <source>
        <dbReference type="Ensembl" id="ENSCANP00000004438.1"/>
    </source>
</evidence>
<accession>A0A2K5HJB7</accession>
<proteinExistence type="predicted"/>
<protein>
    <submittedName>
        <fullName evidence="2">Uncharacterized protein</fullName>
    </submittedName>
</protein>
<evidence type="ECO:0000256" key="1">
    <source>
        <dbReference type="SAM" id="MobiDB-lite"/>
    </source>
</evidence>
<name>A0A2K5HJB7_COLAP</name>
<organism evidence="2 3">
    <name type="scientific">Colobus angolensis palliatus</name>
    <name type="common">Peters' Angolan colobus</name>
    <dbReference type="NCBI Taxonomy" id="336983"/>
    <lineage>
        <taxon>Eukaryota</taxon>
        <taxon>Metazoa</taxon>
        <taxon>Chordata</taxon>
        <taxon>Craniata</taxon>
        <taxon>Vertebrata</taxon>
        <taxon>Euteleostomi</taxon>
        <taxon>Mammalia</taxon>
        <taxon>Eutheria</taxon>
        <taxon>Euarchontoglires</taxon>
        <taxon>Primates</taxon>
        <taxon>Haplorrhini</taxon>
        <taxon>Catarrhini</taxon>
        <taxon>Cercopithecidae</taxon>
        <taxon>Colobinae</taxon>
        <taxon>Colobus</taxon>
    </lineage>
</organism>
<feature type="compositionally biased region" description="Basic and acidic residues" evidence="1">
    <location>
        <begin position="19"/>
        <end position="30"/>
    </location>
</feature>
<dbReference type="Proteomes" id="UP000233080">
    <property type="component" value="Unassembled WGS sequence"/>
</dbReference>
<dbReference type="AlphaFoldDB" id="A0A2K5HJB7"/>
<dbReference type="Ensembl" id="ENSCANT00000017354.1">
    <property type="protein sequence ID" value="ENSCANP00000004438.1"/>
    <property type="gene ID" value="ENSCANG00000015525.1"/>
</dbReference>
<reference evidence="2" key="1">
    <citation type="submission" date="2025-08" db="UniProtKB">
        <authorList>
            <consortium name="Ensembl"/>
        </authorList>
    </citation>
    <scope>IDENTIFICATION</scope>
</reference>